<feature type="repeat" description="ANK" evidence="2">
    <location>
        <begin position="702"/>
        <end position="734"/>
    </location>
</feature>
<protein>
    <submittedName>
        <fullName evidence="5">Uncharacterized protein</fullName>
    </submittedName>
</protein>
<feature type="domain" description="GPI inositol-deacylase winged helix" evidence="3">
    <location>
        <begin position="478"/>
        <end position="568"/>
    </location>
</feature>
<dbReference type="GeneID" id="54579526"/>
<keyword evidence="1" id="KW-0677">Repeat</keyword>
<dbReference type="SUPFAM" id="SSF48403">
    <property type="entry name" value="Ankyrin repeat"/>
    <property type="match status" value="1"/>
</dbReference>
<keyword evidence="2" id="KW-0040">ANK repeat</keyword>
<dbReference type="OrthoDB" id="1577640at2759"/>
<feature type="domain" description="Nephrocystin 3-like N-terminal" evidence="4">
    <location>
        <begin position="196"/>
        <end position="360"/>
    </location>
</feature>
<accession>A0A6A6HWE5</accession>
<evidence type="ECO:0000256" key="1">
    <source>
        <dbReference type="ARBA" id="ARBA00022737"/>
    </source>
</evidence>
<proteinExistence type="predicted"/>
<dbReference type="InterPro" id="IPR036770">
    <property type="entry name" value="Ankyrin_rpt-contain_sf"/>
</dbReference>
<evidence type="ECO:0000259" key="3">
    <source>
        <dbReference type="Pfam" id="PF22939"/>
    </source>
</evidence>
<dbReference type="EMBL" id="ML987208">
    <property type="protein sequence ID" value="KAF2242239.1"/>
    <property type="molecule type" value="Genomic_DNA"/>
</dbReference>
<keyword evidence="6" id="KW-1185">Reference proteome</keyword>
<dbReference type="RefSeq" id="XP_033677243.1">
    <property type="nucleotide sequence ID" value="XM_033826196.1"/>
</dbReference>
<gene>
    <name evidence="5" type="ORF">BU26DRAFT_494703</name>
</gene>
<dbReference type="Pfam" id="PF22939">
    <property type="entry name" value="WHD_GPIID"/>
    <property type="match status" value="1"/>
</dbReference>
<dbReference type="SUPFAM" id="SSF52540">
    <property type="entry name" value="P-loop containing nucleoside triphosphate hydrolases"/>
    <property type="match status" value="1"/>
</dbReference>
<evidence type="ECO:0000313" key="5">
    <source>
        <dbReference type="EMBL" id="KAF2242239.1"/>
    </source>
</evidence>
<dbReference type="InterPro" id="IPR002110">
    <property type="entry name" value="Ankyrin_rpt"/>
</dbReference>
<dbReference type="Gene3D" id="1.25.40.20">
    <property type="entry name" value="Ankyrin repeat-containing domain"/>
    <property type="match status" value="1"/>
</dbReference>
<reference evidence="5" key="1">
    <citation type="journal article" date="2020" name="Stud. Mycol.">
        <title>101 Dothideomycetes genomes: a test case for predicting lifestyles and emergence of pathogens.</title>
        <authorList>
            <person name="Haridas S."/>
            <person name="Albert R."/>
            <person name="Binder M."/>
            <person name="Bloem J."/>
            <person name="Labutti K."/>
            <person name="Salamov A."/>
            <person name="Andreopoulos B."/>
            <person name="Baker S."/>
            <person name="Barry K."/>
            <person name="Bills G."/>
            <person name="Bluhm B."/>
            <person name="Cannon C."/>
            <person name="Castanera R."/>
            <person name="Culley D."/>
            <person name="Daum C."/>
            <person name="Ezra D."/>
            <person name="Gonzalez J."/>
            <person name="Henrissat B."/>
            <person name="Kuo A."/>
            <person name="Liang C."/>
            <person name="Lipzen A."/>
            <person name="Lutzoni F."/>
            <person name="Magnuson J."/>
            <person name="Mondo S."/>
            <person name="Nolan M."/>
            <person name="Ohm R."/>
            <person name="Pangilinan J."/>
            <person name="Park H.-J."/>
            <person name="Ramirez L."/>
            <person name="Alfaro M."/>
            <person name="Sun H."/>
            <person name="Tritt A."/>
            <person name="Yoshinaga Y."/>
            <person name="Zwiers L.-H."/>
            <person name="Turgeon B."/>
            <person name="Goodwin S."/>
            <person name="Spatafora J."/>
            <person name="Crous P."/>
            <person name="Grigoriev I."/>
        </authorList>
    </citation>
    <scope>NUCLEOTIDE SEQUENCE</scope>
    <source>
        <strain evidence="5">CBS 122368</strain>
    </source>
</reference>
<evidence type="ECO:0000259" key="4">
    <source>
        <dbReference type="Pfam" id="PF24883"/>
    </source>
</evidence>
<dbReference type="PROSITE" id="PS50088">
    <property type="entry name" value="ANK_REPEAT"/>
    <property type="match status" value="1"/>
</dbReference>
<dbReference type="Pfam" id="PF12796">
    <property type="entry name" value="Ank_2"/>
    <property type="match status" value="1"/>
</dbReference>
<dbReference type="PANTHER" id="PTHR10039:SF16">
    <property type="entry name" value="GPI INOSITOL-DEACYLASE"/>
    <property type="match status" value="1"/>
</dbReference>
<organism evidence="5 6">
    <name type="scientific">Trematosphaeria pertusa</name>
    <dbReference type="NCBI Taxonomy" id="390896"/>
    <lineage>
        <taxon>Eukaryota</taxon>
        <taxon>Fungi</taxon>
        <taxon>Dikarya</taxon>
        <taxon>Ascomycota</taxon>
        <taxon>Pezizomycotina</taxon>
        <taxon>Dothideomycetes</taxon>
        <taxon>Pleosporomycetidae</taxon>
        <taxon>Pleosporales</taxon>
        <taxon>Massarineae</taxon>
        <taxon>Trematosphaeriaceae</taxon>
        <taxon>Trematosphaeria</taxon>
    </lineage>
</organism>
<dbReference type="SMART" id="SM00248">
    <property type="entry name" value="ANK"/>
    <property type="match status" value="2"/>
</dbReference>
<name>A0A6A6HWE5_9PLEO</name>
<sequence length="887" mass="100092">MADPVSVAGLVLAIPPIVGMLMTYYSDTKEAKADVQHHAADLFSLKGILEYIESVRAGQSENDVYKYDSSDFARLLEATREALRDLQASLKPKASALGHLMQRVTWSHKKKEVQEQFTRLERLKSGFMITMMGDSLNYNQAILSELSQLKLDVSQDRTSREAEIARNDQEALFKWLAPVRPESIHAKAYETHQPETGMWFLYGPLKALQECPNDNARILWLQGKSGSGKTTLLACAIEHVKAQYRKTGSVRVAYSYCSFSTLVSQSPVNILSAFLVQLSEGIPSLYQELSATYKSLSQQQTESNVKLGQLKDIFRRHTAGLDRIFIFVDAINESQSSDQVEEMLSDLAKSCQNVRLVLSSTYSVKQSRIDANVIFRESPMATKTVGRDIRIYVDSQIAGTATLSALSSALRQEIREAILDRSDGVFRYASSQISRVSAQLTGRDVRKALADMPRDLNETYERILSQFNSELPRQRCYQKYMQRALLWLCYATRPLRLDELSEAIVIEEEDIDLDSDSRLHDPFILLSLGQGLLEYDRKRELVSLGHSSIKTFLTSAEIRHSTVANFALDEKEAHGVIMRTCLTYLGFKIFETKAIRPINFYPELTSQYPLLSYAAYSWTLHIVDVSNASWDVISAFLATRRYPNGGNYGLWIQFISNGSFPPDVIEQTSPLYYAASFGFDRLISVILANETPLDLEQPGGRHGSTALQVACFRQHHQAAKLLLEAGANPLPTNPPGHGEGIFYCLFWAKENGWDDLVQLMAERINSGTIPLPEGQWMIYIRQLASHFQKSAFEDVKHLRETLAPLWFRIEVPGRGLSAEALEEWVRGAFVELHDCEGSVVGREGSSFVFDVPRRLSQEEFLELEELRIGYRRTTNTRRADTSNEGHA</sequence>
<evidence type="ECO:0000313" key="6">
    <source>
        <dbReference type="Proteomes" id="UP000800094"/>
    </source>
</evidence>
<dbReference type="PANTHER" id="PTHR10039">
    <property type="entry name" value="AMELOGENIN"/>
    <property type="match status" value="1"/>
</dbReference>
<dbReference type="Proteomes" id="UP000800094">
    <property type="component" value="Unassembled WGS sequence"/>
</dbReference>
<dbReference type="AlphaFoldDB" id="A0A6A6HWE5"/>
<evidence type="ECO:0000256" key="2">
    <source>
        <dbReference type="PROSITE-ProRule" id="PRU00023"/>
    </source>
</evidence>
<dbReference type="Gene3D" id="3.40.50.300">
    <property type="entry name" value="P-loop containing nucleotide triphosphate hydrolases"/>
    <property type="match status" value="1"/>
</dbReference>
<dbReference type="PROSITE" id="PS50297">
    <property type="entry name" value="ANK_REP_REGION"/>
    <property type="match status" value="1"/>
</dbReference>
<dbReference type="InterPro" id="IPR054471">
    <property type="entry name" value="GPIID_WHD"/>
</dbReference>
<dbReference type="InterPro" id="IPR056884">
    <property type="entry name" value="NPHP3-like_N"/>
</dbReference>
<dbReference type="InterPro" id="IPR027417">
    <property type="entry name" value="P-loop_NTPase"/>
</dbReference>
<dbReference type="Pfam" id="PF24883">
    <property type="entry name" value="NPHP3_N"/>
    <property type="match status" value="1"/>
</dbReference>